<dbReference type="EMBL" id="DF974060">
    <property type="protein sequence ID" value="GAU44636.1"/>
    <property type="molecule type" value="Genomic_DNA"/>
</dbReference>
<dbReference type="CDD" id="cd02120">
    <property type="entry name" value="PA_subtilisin_like"/>
    <property type="match status" value="1"/>
</dbReference>
<dbReference type="AlphaFoldDB" id="A0A2Z6NLV3"/>
<gene>
    <name evidence="5" type="ORF">TSUD_180630</name>
</gene>
<name>A0A2Z6NLV3_TRISU</name>
<evidence type="ECO:0000256" key="4">
    <source>
        <dbReference type="SAM" id="MobiDB-lite"/>
    </source>
</evidence>
<feature type="region of interest" description="Disordered" evidence="4">
    <location>
        <begin position="187"/>
        <end position="206"/>
    </location>
</feature>
<organism evidence="5 6">
    <name type="scientific">Trifolium subterraneum</name>
    <name type="common">Subterranean clover</name>
    <dbReference type="NCBI Taxonomy" id="3900"/>
    <lineage>
        <taxon>Eukaryota</taxon>
        <taxon>Viridiplantae</taxon>
        <taxon>Streptophyta</taxon>
        <taxon>Embryophyta</taxon>
        <taxon>Tracheophyta</taxon>
        <taxon>Spermatophyta</taxon>
        <taxon>Magnoliopsida</taxon>
        <taxon>eudicotyledons</taxon>
        <taxon>Gunneridae</taxon>
        <taxon>Pentapetalae</taxon>
        <taxon>rosids</taxon>
        <taxon>fabids</taxon>
        <taxon>Fabales</taxon>
        <taxon>Fabaceae</taxon>
        <taxon>Papilionoideae</taxon>
        <taxon>50 kb inversion clade</taxon>
        <taxon>NPAAA clade</taxon>
        <taxon>Hologalegina</taxon>
        <taxon>IRL clade</taxon>
        <taxon>Trifolieae</taxon>
        <taxon>Trifolium</taxon>
    </lineage>
</organism>
<comment type="similarity">
    <text evidence="2">Belongs to the peptidase S8 family.</text>
</comment>
<proteinExistence type="inferred from homology"/>
<dbReference type="Gene3D" id="3.50.30.30">
    <property type="match status" value="1"/>
</dbReference>
<dbReference type="SUPFAM" id="SSF52743">
    <property type="entry name" value="Subtilisin-like"/>
    <property type="match status" value="1"/>
</dbReference>
<evidence type="ECO:0000313" key="6">
    <source>
        <dbReference type="Proteomes" id="UP000242715"/>
    </source>
</evidence>
<evidence type="ECO:0000256" key="1">
    <source>
        <dbReference type="ARBA" id="ARBA00004613"/>
    </source>
</evidence>
<evidence type="ECO:0000256" key="2">
    <source>
        <dbReference type="ARBA" id="ARBA00011073"/>
    </source>
</evidence>
<evidence type="ECO:0008006" key="7">
    <source>
        <dbReference type="Google" id="ProtNLM"/>
    </source>
</evidence>
<sequence>MALLRYLKMNKQHILQVSILLLSLLEKNGNVVSVFLSKPHKLHTTRSWEFLGLQRNGKNTAWQQGKFGENTIIANIDSGVWPESKSFSDNGFGPIPSKWRGRNACQIRQFGKLKKNPCNRQLCRPGTLDPSKVKGKIVGCDREGNIKSVGEGQEALTAGAKGMLLSNRPQQGKTSLAEPHVLSCVTRPQTESKYHPPAAPERAGSHAPAFDITSMDSKLKSGTTIKFSGAKTFYGRKPAPVMASFSSRGPNKIQPSILK</sequence>
<evidence type="ECO:0000256" key="3">
    <source>
        <dbReference type="ARBA" id="ARBA00022729"/>
    </source>
</evidence>
<keyword evidence="6" id="KW-1185">Reference proteome</keyword>
<dbReference type="OrthoDB" id="2014869at2759"/>
<accession>A0A2Z6NLV3</accession>
<dbReference type="PANTHER" id="PTHR10795">
    <property type="entry name" value="PROPROTEIN CONVERTASE SUBTILISIN/KEXIN"/>
    <property type="match status" value="1"/>
</dbReference>
<dbReference type="Proteomes" id="UP000242715">
    <property type="component" value="Unassembled WGS sequence"/>
</dbReference>
<protein>
    <recommendedName>
        <fullName evidence="7">Peptidase S8/S53 domain-containing protein</fullName>
    </recommendedName>
</protein>
<comment type="subcellular location">
    <subcellularLocation>
        <location evidence="1">Secreted</location>
    </subcellularLocation>
</comment>
<evidence type="ECO:0000313" key="5">
    <source>
        <dbReference type="EMBL" id="GAU44636.1"/>
    </source>
</evidence>
<keyword evidence="3" id="KW-0732">Signal</keyword>
<dbReference type="InterPro" id="IPR036852">
    <property type="entry name" value="Peptidase_S8/S53_dom_sf"/>
</dbReference>
<feature type="non-terminal residue" evidence="5">
    <location>
        <position position="259"/>
    </location>
</feature>
<dbReference type="GO" id="GO:0004252">
    <property type="term" value="F:serine-type endopeptidase activity"/>
    <property type="evidence" value="ECO:0007669"/>
    <property type="project" value="InterPro"/>
</dbReference>
<dbReference type="GO" id="GO:0005576">
    <property type="term" value="C:extracellular region"/>
    <property type="evidence" value="ECO:0007669"/>
    <property type="project" value="UniProtKB-SubCell"/>
</dbReference>
<reference evidence="6" key="1">
    <citation type="journal article" date="2017" name="Front. Plant Sci.">
        <title>Climate Clever Clovers: New Paradigm to Reduce the Environmental Footprint of Ruminants by Breeding Low Methanogenic Forages Utilizing Haplotype Variation.</title>
        <authorList>
            <person name="Kaur P."/>
            <person name="Appels R."/>
            <person name="Bayer P.E."/>
            <person name="Keeble-Gagnere G."/>
            <person name="Wang J."/>
            <person name="Hirakawa H."/>
            <person name="Shirasawa K."/>
            <person name="Vercoe P."/>
            <person name="Stefanova K."/>
            <person name="Durmic Z."/>
            <person name="Nichols P."/>
            <person name="Revell C."/>
            <person name="Isobe S.N."/>
            <person name="Edwards D."/>
            <person name="Erskine W."/>
        </authorList>
    </citation>
    <scope>NUCLEOTIDE SEQUENCE [LARGE SCALE GENOMIC DNA]</scope>
    <source>
        <strain evidence="6">cv. Daliak</strain>
    </source>
</reference>
<dbReference type="InterPro" id="IPR045051">
    <property type="entry name" value="SBT"/>
</dbReference>
<dbReference type="GO" id="GO:0006508">
    <property type="term" value="P:proteolysis"/>
    <property type="evidence" value="ECO:0007669"/>
    <property type="project" value="InterPro"/>
</dbReference>
<dbReference type="Gene3D" id="3.40.50.200">
    <property type="entry name" value="Peptidase S8/S53 domain"/>
    <property type="match status" value="1"/>
</dbReference>